<keyword evidence="1" id="KW-1133">Transmembrane helix</keyword>
<accession>S3KHM9</accession>
<dbReference type="eggNOG" id="COG0454">
    <property type="taxonomic scope" value="Bacteria"/>
</dbReference>
<dbReference type="AlphaFoldDB" id="S3KHM9"/>
<evidence type="ECO:0000256" key="1">
    <source>
        <dbReference type="SAM" id="Phobius"/>
    </source>
</evidence>
<comment type="caution">
    <text evidence="3">The sequence shown here is derived from an EMBL/GenBank/DDBJ whole genome shotgun (WGS) entry which is preliminary data.</text>
</comment>
<gene>
    <name evidence="3" type="ORF">HMPREF9194_02099</name>
</gene>
<dbReference type="PATRIC" id="fig|1125699.3.peg.2122"/>
<dbReference type="Pfam" id="PF00583">
    <property type="entry name" value="Acetyltransf_1"/>
    <property type="match status" value="1"/>
</dbReference>
<dbReference type="CDD" id="cd04301">
    <property type="entry name" value="NAT_SF"/>
    <property type="match status" value="1"/>
</dbReference>
<dbReference type="GO" id="GO:0016747">
    <property type="term" value="F:acyltransferase activity, transferring groups other than amino-acyl groups"/>
    <property type="evidence" value="ECO:0007669"/>
    <property type="project" value="InterPro"/>
</dbReference>
<evidence type="ECO:0000313" key="3">
    <source>
        <dbReference type="EMBL" id="EPF31747.1"/>
    </source>
</evidence>
<organism evidence="3 4">
    <name type="scientific">Treponema maltophilum ATCC 51939</name>
    <dbReference type="NCBI Taxonomy" id="1125699"/>
    <lineage>
        <taxon>Bacteria</taxon>
        <taxon>Pseudomonadati</taxon>
        <taxon>Spirochaetota</taxon>
        <taxon>Spirochaetia</taxon>
        <taxon>Spirochaetales</taxon>
        <taxon>Treponemataceae</taxon>
        <taxon>Treponema</taxon>
    </lineage>
</organism>
<dbReference type="Proteomes" id="UP000014541">
    <property type="component" value="Unassembled WGS sequence"/>
</dbReference>
<dbReference type="SUPFAM" id="SSF55729">
    <property type="entry name" value="Acyl-CoA N-acyltransferases (Nat)"/>
    <property type="match status" value="1"/>
</dbReference>
<dbReference type="STRING" id="1125699.HMPREF9194_02099"/>
<dbReference type="HOGENOM" id="CLU_078717_1_0_12"/>
<keyword evidence="1" id="KW-0812">Transmembrane</keyword>
<sequence length="248" mass="28021">MNFVFRPYRRRDKKALCRIIAPTWRLDEYFPGIKNTERLCGFVVDMFRVQSDYTDVAVPAAEGGKTKASAGALVDGVPVGFLFADAPAKRSGVLGRLFYRAKKKTARAAFYVKIFFLWLAGFYGERAAVRKAFLSYCSVQKNILKDISFDAEILCLFVDASHQGSGLGRRLLSRFFEWSKRRKIRNFVLTTDTDCNYRFYDRSGFKRLKEQSGCLGIPQNTEPFSRIFVYGFSLSAGSGFSSAPTAEA</sequence>
<reference evidence="3 4" key="1">
    <citation type="submission" date="2013-04" db="EMBL/GenBank/DDBJ databases">
        <title>The Genome Sequence of Treponema maltophilum ATCC 51939.</title>
        <authorList>
            <consortium name="The Broad Institute Genomics Platform"/>
            <person name="Earl A."/>
            <person name="Ward D."/>
            <person name="Feldgarden M."/>
            <person name="Gevers D."/>
            <person name="Leonetti C."/>
            <person name="Blanton J.M."/>
            <person name="Dewhirst F.E."/>
            <person name="Izard J."/>
            <person name="Walker B."/>
            <person name="Young S."/>
            <person name="Zeng Q."/>
            <person name="Gargeya S."/>
            <person name="Fitzgerald M."/>
            <person name="Haas B."/>
            <person name="Abouelleil A."/>
            <person name="Allen A.W."/>
            <person name="Alvarado L."/>
            <person name="Arachchi H.M."/>
            <person name="Berlin A.M."/>
            <person name="Chapman S.B."/>
            <person name="Gainer-Dewar J."/>
            <person name="Goldberg J."/>
            <person name="Griggs A."/>
            <person name="Gujja S."/>
            <person name="Hansen M."/>
            <person name="Howarth C."/>
            <person name="Imamovic A."/>
            <person name="Ireland A."/>
            <person name="Larimer J."/>
            <person name="McCowan C."/>
            <person name="Murphy C."/>
            <person name="Pearson M."/>
            <person name="Poon T.W."/>
            <person name="Priest M."/>
            <person name="Roberts A."/>
            <person name="Saif S."/>
            <person name="Shea T."/>
            <person name="Sisk P."/>
            <person name="Sykes S."/>
            <person name="Wortman J."/>
            <person name="Nusbaum C."/>
            <person name="Birren B."/>
        </authorList>
    </citation>
    <scope>NUCLEOTIDE SEQUENCE [LARGE SCALE GENOMIC DNA]</scope>
    <source>
        <strain evidence="3 4">ATCC 51939</strain>
    </source>
</reference>
<dbReference type="RefSeq" id="WP_016526356.1">
    <property type="nucleotide sequence ID" value="NZ_KE332518.1"/>
</dbReference>
<dbReference type="OrthoDB" id="45160at2"/>
<evidence type="ECO:0000313" key="4">
    <source>
        <dbReference type="Proteomes" id="UP000014541"/>
    </source>
</evidence>
<proteinExistence type="predicted"/>
<evidence type="ECO:0000259" key="2">
    <source>
        <dbReference type="PROSITE" id="PS51186"/>
    </source>
</evidence>
<dbReference type="InterPro" id="IPR016181">
    <property type="entry name" value="Acyl_CoA_acyltransferase"/>
</dbReference>
<dbReference type="PROSITE" id="PS51186">
    <property type="entry name" value="GNAT"/>
    <property type="match status" value="1"/>
</dbReference>
<dbReference type="EMBL" id="ATFF01000006">
    <property type="protein sequence ID" value="EPF31747.1"/>
    <property type="molecule type" value="Genomic_DNA"/>
</dbReference>
<dbReference type="InterPro" id="IPR000182">
    <property type="entry name" value="GNAT_dom"/>
</dbReference>
<feature type="domain" description="N-acetyltransferase" evidence="2">
    <location>
        <begin position="144"/>
        <end position="235"/>
    </location>
</feature>
<keyword evidence="1" id="KW-0472">Membrane</keyword>
<keyword evidence="4" id="KW-1185">Reference proteome</keyword>
<feature type="transmembrane region" description="Helical" evidence="1">
    <location>
        <begin position="106"/>
        <end position="124"/>
    </location>
</feature>
<name>S3KHM9_TREMA</name>
<protein>
    <recommendedName>
        <fullName evidence="2">N-acetyltransferase domain-containing protein</fullName>
    </recommendedName>
</protein>
<dbReference type="Gene3D" id="3.40.630.30">
    <property type="match status" value="1"/>
</dbReference>